<accession>A0A517LG02</accession>
<dbReference type="AlphaFoldDB" id="A0A517LG02"/>
<dbReference type="OrthoDB" id="2129641at2759"/>
<feature type="chain" id="PRO_5022127376" description="IPT/TIG domain-containing protein" evidence="2">
    <location>
        <begin position="28"/>
        <end position="633"/>
    </location>
</feature>
<protein>
    <recommendedName>
        <fullName evidence="5">IPT/TIG domain-containing protein</fullName>
    </recommendedName>
</protein>
<feature type="signal peptide" evidence="2">
    <location>
        <begin position="1"/>
        <end position="27"/>
    </location>
</feature>
<evidence type="ECO:0000256" key="2">
    <source>
        <dbReference type="SAM" id="SignalP"/>
    </source>
</evidence>
<sequence length="633" mass="66583">MMAFAHFETLLLFVLSILFISKAVAQAAVPNHPLIEDGSVTAVSVTDSSKFNSGGAITVNGRVITVPDNLIVQFPATWASFKDFAASDIIGKEVSVAGNIINGRPIAAQIEISQLLLQFQDGIIESVNFDGSIKIVGGPTIRINDPNGKFGAPYTASPLFTADDENPSIVAYSGWPMCVPRSANDVNCPADNRPPRPAGAATVSFTATRPKDMVPFLAGDYIEYSGILVGKDIICYAITATSVQVLSPAGGPVYIRMEDANIGVFDPVTPSEFGDTRFVGFVSDPSVAVTISAIDVDPCTGLETDRIVGNSQPVAGNPRNRFIWRADSTTLSRYTREYRIKVSSGVQTTNQGLLAGQYVQPVTEWIYPEPLTPGIITPPINFDVFDFLANGWNLDGKTYGQLSPWPGATAPTPKFTFPCPVSTGGTSAPSETPTATIAGGPTVTALPGSVVTLVGSNTNTLIPEADLSYTWSQSSGPSIVIQGTGKTVSFTAPAQPAATPIILRDIQLVITNKAAAPVINSSPAHNIVSTDKSVKDVVTINSYTWTTTQGGTLSVTASTNYVVDGTGVTLQLFLNPSTTPLTMSYNGGGVWSFSQRSTKQPAGGVTVKSTLGGTATRTAVTAKRRRAADEGTR</sequence>
<gene>
    <name evidence="3" type="ORF">FKW77_008266</name>
</gene>
<reference evidence="3 4" key="1">
    <citation type="submission" date="2019-07" db="EMBL/GenBank/DDBJ databases">
        <title>Finished genome of Venturia effusa.</title>
        <authorList>
            <person name="Young C.A."/>
            <person name="Cox M.P."/>
            <person name="Ganley A.R.D."/>
            <person name="David W.J."/>
        </authorList>
    </citation>
    <scope>NUCLEOTIDE SEQUENCE [LARGE SCALE GENOMIC DNA]</scope>
    <source>
        <strain evidence="4">albino</strain>
    </source>
</reference>
<proteinExistence type="predicted"/>
<dbReference type="Proteomes" id="UP000316270">
    <property type="component" value="Chromosome 11"/>
</dbReference>
<name>A0A517LG02_9PEZI</name>
<dbReference type="Gene3D" id="2.60.40.10">
    <property type="entry name" value="Immunoglobulins"/>
    <property type="match status" value="1"/>
</dbReference>
<dbReference type="InterPro" id="IPR013783">
    <property type="entry name" value="Ig-like_fold"/>
</dbReference>
<evidence type="ECO:0000313" key="4">
    <source>
        <dbReference type="Proteomes" id="UP000316270"/>
    </source>
</evidence>
<dbReference type="EMBL" id="CP042195">
    <property type="protein sequence ID" value="QDS74583.1"/>
    <property type="molecule type" value="Genomic_DNA"/>
</dbReference>
<evidence type="ECO:0008006" key="5">
    <source>
        <dbReference type="Google" id="ProtNLM"/>
    </source>
</evidence>
<evidence type="ECO:0000313" key="3">
    <source>
        <dbReference type="EMBL" id="QDS74583.1"/>
    </source>
</evidence>
<feature type="region of interest" description="Disordered" evidence="1">
    <location>
        <begin position="600"/>
        <end position="633"/>
    </location>
</feature>
<keyword evidence="4" id="KW-1185">Reference proteome</keyword>
<evidence type="ECO:0000256" key="1">
    <source>
        <dbReference type="SAM" id="MobiDB-lite"/>
    </source>
</evidence>
<keyword evidence="2" id="KW-0732">Signal</keyword>
<organism evidence="3 4">
    <name type="scientific">Venturia effusa</name>
    <dbReference type="NCBI Taxonomy" id="50376"/>
    <lineage>
        <taxon>Eukaryota</taxon>
        <taxon>Fungi</taxon>
        <taxon>Dikarya</taxon>
        <taxon>Ascomycota</taxon>
        <taxon>Pezizomycotina</taxon>
        <taxon>Dothideomycetes</taxon>
        <taxon>Pleosporomycetidae</taxon>
        <taxon>Venturiales</taxon>
        <taxon>Venturiaceae</taxon>
        <taxon>Venturia</taxon>
    </lineage>
</organism>